<reference evidence="1" key="1">
    <citation type="submission" date="2018-10" db="EMBL/GenBank/DDBJ databases">
        <title>Hidden diversity of soil giant viruses.</title>
        <authorList>
            <person name="Schulz F."/>
            <person name="Alteio L."/>
            <person name="Goudeau D."/>
            <person name="Ryan E.M."/>
            <person name="Malmstrom R.R."/>
            <person name="Blanchard J."/>
            <person name="Woyke T."/>
        </authorList>
    </citation>
    <scope>NUCLEOTIDE SEQUENCE</scope>
    <source>
        <strain evidence="1">TEV1</strain>
    </source>
</reference>
<sequence length="118" mass="14119">MSKNNNFNFVDKFAGNQHKRGDNDDLKYDPPKKMYKFYQICSFKNPKTGYYDVRIVVFNELSEIVRLRVYMFPTKECNTLIKKLKSHQYKIYPTYDIDIIDVPQMNDLLILQSPLLHD</sequence>
<name>A0A3G4ZP52_9VIRU</name>
<evidence type="ECO:0000313" key="1">
    <source>
        <dbReference type="EMBL" id="AYV76670.1"/>
    </source>
</evidence>
<proteinExistence type="predicted"/>
<gene>
    <name evidence="1" type="ORF">Terrestrivirus11_11</name>
</gene>
<protein>
    <submittedName>
        <fullName evidence="1">Uncharacterized protein</fullName>
    </submittedName>
</protein>
<dbReference type="EMBL" id="MK071989">
    <property type="protein sequence ID" value="AYV76670.1"/>
    <property type="molecule type" value="Genomic_DNA"/>
</dbReference>
<accession>A0A3G4ZP52</accession>
<organism evidence="1">
    <name type="scientific">Terrestrivirus sp</name>
    <dbReference type="NCBI Taxonomy" id="2487775"/>
    <lineage>
        <taxon>Viruses</taxon>
        <taxon>Varidnaviria</taxon>
        <taxon>Bamfordvirae</taxon>
        <taxon>Nucleocytoviricota</taxon>
        <taxon>Megaviricetes</taxon>
        <taxon>Imitervirales</taxon>
        <taxon>Mimiviridae</taxon>
        <taxon>Klosneuvirinae</taxon>
    </lineage>
</organism>